<accession>A0A381P9J0</accession>
<evidence type="ECO:0008006" key="9">
    <source>
        <dbReference type="Google" id="ProtNLM"/>
    </source>
</evidence>
<keyword evidence="7" id="KW-0100">Branched-chain amino acid biosynthesis</keyword>
<dbReference type="NCBIfam" id="TIGR01123">
    <property type="entry name" value="ilvE_II"/>
    <property type="match status" value="1"/>
</dbReference>
<dbReference type="PANTHER" id="PTHR11825">
    <property type="entry name" value="SUBGROUP IIII AMINOTRANSFERASE"/>
    <property type="match status" value="1"/>
</dbReference>
<comment type="cofactor">
    <cofactor evidence="1">
        <name>pyridoxal 5'-phosphate</name>
        <dbReference type="ChEBI" id="CHEBI:597326"/>
    </cofactor>
</comment>
<dbReference type="InterPro" id="IPR033939">
    <property type="entry name" value="BCAT_family"/>
</dbReference>
<dbReference type="PANTHER" id="PTHR11825:SF44">
    <property type="entry name" value="BRANCHED-CHAIN-AMINO-ACID AMINOTRANSFERASE"/>
    <property type="match status" value="1"/>
</dbReference>
<dbReference type="GO" id="GO:0004084">
    <property type="term" value="F:branched-chain-amino-acid transaminase activity"/>
    <property type="evidence" value="ECO:0007669"/>
    <property type="project" value="InterPro"/>
</dbReference>
<dbReference type="AlphaFoldDB" id="A0A381P9J0"/>
<evidence type="ECO:0000256" key="6">
    <source>
        <dbReference type="ARBA" id="ARBA00022898"/>
    </source>
</evidence>
<dbReference type="InterPro" id="IPR036038">
    <property type="entry name" value="Aminotransferase-like"/>
</dbReference>
<evidence type="ECO:0000256" key="3">
    <source>
        <dbReference type="ARBA" id="ARBA00022576"/>
    </source>
</evidence>
<dbReference type="EMBL" id="UINC01000895">
    <property type="protein sequence ID" value="SUZ62888.1"/>
    <property type="molecule type" value="Genomic_DNA"/>
</dbReference>
<dbReference type="InterPro" id="IPR043131">
    <property type="entry name" value="BCAT-like_N"/>
</dbReference>
<keyword evidence="3" id="KW-0032">Aminotransferase</keyword>
<dbReference type="Gene3D" id="3.20.10.10">
    <property type="entry name" value="D-amino Acid Aminotransferase, subunit A, domain 2"/>
    <property type="match status" value="1"/>
</dbReference>
<evidence type="ECO:0000256" key="7">
    <source>
        <dbReference type="ARBA" id="ARBA00023304"/>
    </source>
</evidence>
<sequence length="361" mass="40351">MPVESGETMKIKSVKNSRLAEVDYTNLGFGDYFSDHMVTCEFSDGTWGEPSIVPFAPIEMSPAALALHYGQTVFEGLKAFRGTVDHKIRLFRVDRNAARLTASCARLCIPAPDESLVIESIKQLVMLDQDWAPSKRGEALYVRPVLMATEPHLAVRPASQYRLLIFTSPVCEYFAQVKSPLYLKAEERYTRAPHGGTGYAKTASNYSVTLRPMNDSVEDGFDQILWLDGQEHRYVEEAGQMNMFFRLGDSVVTPDLSGTILPGVTRESVLTLLGDMGITATERRLSMDELFQAQTEGELYEAFGAGTASVVVPIGRIRHQEDELCFPDEQSGNLCPKLYDRILGIQHGELEDRHSWMIPLE</sequence>
<proteinExistence type="inferred from homology"/>
<gene>
    <name evidence="8" type="ORF">METZ01_LOCUS15742</name>
</gene>
<dbReference type="InterPro" id="IPR005786">
    <property type="entry name" value="B_amino_transII"/>
</dbReference>
<dbReference type="InterPro" id="IPR043132">
    <property type="entry name" value="BCAT-like_C"/>
</dbReference>
<dbReference type="Pfam" id="PF01063">
    <property type="entry name" value="Aminotran_4"/>
    <property type="match status" value="1"/>
</dbReference>
<keyword evidence="6" id="KW-0663">Pyridoxal phosphate</keyword>
<organism evidence="8">
    <name type="scientific">marine metagenome</name>
    <dbReference type="NCBI Taxonomy" id="408172"/>
    <lineage>
        <taxon>unclassified sequences</taxon>
        <taxon>metagenomes</taxon>
        <taxon>ecological metagenomes</taxon>
    </lineage>
</organism>
<dbReference type="PROSITE" id="PS00770">
    <property type="entry name" value="AA_TRANSFER_CLASS_4"/>
    <property type="match status" value="1"/>
</dbReference>
<dbReference type="PIRSF" id="PIRSF006468">
    <property type="entry name" value="BCAT1"/>
    <property type="match status" value="1"/>
</dbReference>
<comment type="similarity">
    <text evidence="2">Belongs to the class-IV pyridoxal-phosphate-dependent aminotransferase family.</text>
</comment>
<keyword evidence="5" id="KW-0808">Transferase</keyword>
<dbReference type="Gene3D" id="3.30.470.10">
    <property type="match status" value="1"/>
</dbReference>
<evidence type="ECO:0000256" key="2">
    <source>
        <dbReference type="ARBA" id="ARBA00009320"/>
    </source>
</evidence>
<dbReference type="NCBIfam" id="NF009897">
    <property type="entry name" value="PRK13357.1"/>
    <property type="match status" value="1"/>
</dbReference>
<dbReference type="CDD" id="cd01557">
    <property type="entry name" value="BCAT_beta_family"/>
    <property type="match status" value="1"/>
</dbReference>
<dbReference type="SUPFAM" id="SSF56752">
    <property type="entry name" value="D-aminoacid aminotransferase-like PLP-dependent enzymes"/>
    <property type="match status" value="1"/>
</dbReference>
<evidence type="ECO:0000313" key="8">
    <source>
        <dbReference type="EMBL" id="SUZ62888.1"/>
    </source>
</evidence>
<name>A0A381P9J0_9ZZZZ</name>
<reference evidence="8" key="1">
    <citation type="submission" date="2018-05" db="EMBL/GenBank/DDBJ databases">
        <authorList>
            <person name="Lanie J.A."/>
            <person name="Ng W.-L."/>
            <person name="Kazmierczak K.M."/>
            <person name="Andrzejewski T.M."/>
            <person name="Davidsen T.M."/>
            <person name="Wayne K.J."/>
            <person name="Tettelin H."/>
            <person name="Glass J.I."/>
            <person name="Rusch D."/>
            <person name="Podicherti R."/>
            <person name="Tsui H.-C.T."/>
            <person name="Winkler M.E."/>
        </authorList>
    </citation>
    <scope>NUCLEOTIDE SEQUENCE</scope>
</reference>
<dbReference type="InterPro" id="IPR001544">
    <property type="entry name" value="Aminotrans_IV"/>
</dbReference>
<evidence type="ECO:0000256" key="4">
    <source>
        <dbReference type="ARBA" id="ARBA00022605"/>
    </source>
</evidence>
<protein>
    <recommendedName>
        <fullName evidence="9">Branched-chain-amino-acid transaminase</fullName>
    </recommendedName>
</protein>
<evidence type="ECO:0000256" key="1">
    <source>
        <dbReference type="ARBA" id="ARBA00001933"/>
    </source>
</evidence>
<dbReference type="InterPro" id="IPR018300">
    <property type="entry name" value="Aminotrans_IV_CS"/>
</dbReference>
<evidence type="ECO:0000256" key="5">
    <source>
        <dbReference type="ARBA" id="ARBA00022679"/>
    </source>
</evidence>
<dbReference type="GO" id="GO:0009082">
    <property type="term" value="P:branched-chain amino acid biosynthetic process"/>
    <property type="evidence" value="ECO:0007669"/>
    <property type="project" value="UniProtKB-KW"/>
</dbReference>
<dbReference type="GO" id="GO:0008652">
    <property type="term" value="P:amino acid biosynthetic process"/>
    <property type="evidence" value="ECO:0007669"/>
    <property type="project" value="UniProtKB-KW"/>
</dbReference>
<keyword evidence="4" id="KW-0028">Amino-acid biosynthesis</keyword>